<name>E3BHN0_9VIBR</name>
<evidence type="ECO:0000259" key="1">
    <source>
        <dbReference type="Pfam" id="PF14240"/>
    </source>
</evidence>
<evidence type="ECO:0000313" key="3">
    <source>
        <dbReference type="Proteomes" id="UP000002943"/>
    </source>
</evidence>
<comment type="caution">
    <text evidence="2">The sequence shown here is derived from an EMBL/GenBank/DDBJ whole genome shotgun (WGS) entry which is preliminary data.</text>
</comment>
<dbReference type="STRING" id="796620.VIBC2010_18029"/>
<dbReference type="EMBL" id="AEIU01000059">
    <property type="protein sequence ID" value="EFP97319.1"/>
    <property type="molecule type" value="Genomic_DNA"/>
</dbReference>
<dbReference type="RefSeq" id="WP_009600506.1">
    <property type="nucleotide sequence ID" value="NZ_AEIU01000059.1"/>
</dbReference>
<evidence type="ECO:0000313" key="2">
    <source>
        <dbReference type="EMBL" id="EFP97319.1"/>
    </source>
</evidence>
<proteinExistence type="predicted"/>
<feature type="domain" description="YHYH" evidence="1">
    <location>
        <begin position="108"/>
        <end position="315"/>
    </location>
</feature>
<reference evidence="2 3" key="1">
    <citation type="journal article" date="2012" name="Int. J. Syst. Evol. Microbiol.">
        <title>Vibrio caribbeanicus sp. nov., isolated from the marine sponge Scleritoderma cyanea.</title>
        <authorList>
            <person name="Hoffmann M."/>
            <person name="Monday S.R."/>
            <person name="Allard M.W."/>
            <person name="Strain E.A."/>
            <person name="Whittaker P."/>
            <person name="Naum M."/>
            <person name="McCarthy P.J."/>
            <person name="Lopez J.V."/>
            <person name="Fischer M."/>
            <person name="Brown E.W."/>
        </authorList>
    </citation>
    <scope>NUCLEOTIDE SEQUENCE [LARGE SCALE GENOMIC DNA]</scope>
    <source>
        <strain evidence="2 3">ATCC BAA-2122</strain>
    </source>
</reference>
<gene>
    <name evidence="2" type="ORF">VIBC2010_18029</name>
</gene>
<dbReference type="OrthoDB" id="9796530at2"/>
<dbReference type="eggNOG" id="ENOG502Z888">
    <property type="taxonomic scope" value="Bacteria"/>
</dbReference>
<organism evidence="2 3">
    <name type="scientific">Vibrio caribbeanicus ATCC BAA-2122</name>
    <dbReference type="NCBI Taxonomy" id="796620"/>
    <lineage>
        <taxon>Bacteria</taxon>
        <taxon>Pseudomonadati</taxon>
        <taxon>Pseudomonadota</taxon>
        <taxon>Gammaproteobacteria</taxon>
        <taxon>Vibrionales</taxon>
        <taxon>Vibrionaceae</taxon>
        <taxon>Vibrio</taxon>
    </lineage>
</organism>
<dbReference type="Pfam" id="PF14240">
    <property type="entry name" value="YHYH"/>
    <property type="match status" value="1"/>
</dbReference>
<protein>
    <recommendedName>
        <fullName evidence="1">YHYH domain-containing protein</fullName>
    </recommendedName>
</protein>
<dbReference type="Proteomes" id="UP000002943">
    <property type="component" value="Unassembled WGS sequence"/>
</dbReference>
<dbReference type="PROSITE" id="PS51257">
    <property type="entry name" value="PROKAR_LIPOPROTEIN"/>
    <property type="match status" value="1"/>
</dbReference>
<accession>E3BHN0</accession>
<sequence length="334" mass="36051">MIKSDIYTYLALSVFLVGCGNDDEDKTLSGEDITNRFFENLSGDCQQYIGSFFSSVNDIKRSLLFTGQITISSSGDQCVIQSNSIPNHDFNDNTAAFANVVQEQGVNYSFSASPAIQGSSTALSIEMSEAILLNGVKLDLLAAACYGVGNEKTGCGQSQINNPWRYDPMSPLNSFGTDKHNAHVQPSGAYHYHGNPMAMFNQDCVGKQASPVIGFAADGFPIYGSCFTDGTTGVVRKATSSYELKVGPRLDDGAYTAPTVGGNVVSTNYDGQFRGDWQYTVALGDLDECNGMTLNGQYGYYITDTFPWVMNCFKGTPNSSFGRMSAARSHSHEP</sequence>
<dbReference type="InterPro" id="IPR025924">
    <property type="entry name" value="YHYH_dom"/>
</dbReference>
<dbReference type="AlphaFoldDB" id="E3BHN0"/>
<keyword evidence="3" id="KW-1185">Reference proteome</keyword>